<dbReference type="Gene3D" id="3.30.540.10">
    <property type="entry name" value="Fructose-1,6-Bisphosphatase, subunit A, domain 1"/>
    <property type="match status" value="1"/>
</dbReference>
<dbReference type="EMBL" id="JACIIX010000004">
    <property type="protein sequence ID" value="MBB6209985.1"/>
    <property type="molecule type" value="Genomic_DNA"/>
</dbReference>
<dbReference type="InterPro" id="IPR020583">
    <property type="entry name" value="Inositol_monoP_metal-BS"/>
</dbReference>
<dbReference type="GO" id="GO:0007165">
    <property type="term" value="P:signal transduction"/>
    <property type="evidence" value="ECO:0007669"/>
    <property type="project" value="TreeGrafter"/>
</dbReference>
<evidence type="ECO:0000256" key="4">
    <source>
        <dbReference type="ARBA" id="ARBA00022842"/>
    </source>
</evidence>
<name>A0A7X0DLG9_NOVIT</name>
<comment type="caution">
    <text evidence="6">The sequence shown here is derived from an EMBL/GenBank/DDBJ whole genome shotgun (WGS) entry which is preliminary data.</text>
</comment>
<proteinExistence type="inferred from homology"/>
<feature type="binding site" evidence="5">
    <location>
        <position position="209"/>
    </location>
    <ligand>
        <name>Mg(2+)</name>
        <dbReference type="ChEBI" id="CHEBI:18420"/>
        <label>1</label>
        <note>catalytic</note>
    </ligand>
</feature>
<dbReference type="GO" id="GO:0046854">
    <property type="term" value="P:phosphatidylinositol phosphate biosynthetic process"/>
    <property type="evidence" value="ECO:0007669"/>
    <property type="project" value="InterPro"/>
</dbReference>
<dbReference type="GO" id="GO:0008934">
    <property type="term" value="F:inositol monophosphate 1-phosphatase activity"/>
    <property type="evidence" value="ECO:0007669"/>
    <property type="project" value="TreeGrafter"/>
</dbReference>
<dbReference type="PROSITE" id="PS00630">
    <property type="entry name" value="IMP_2"/>
    <property type="match status" value="1"/>
</dbReference>
<dbReference type="InterPro" id="IPR020550">
    <property type="entry name" value="Inositol_monophosphatase_CS"/>
</dbReference>
<protein>
    <submittedName>
        <fullName evidence="6">Fructose-1,6-bisphosphatase/inositol monophosphatase family enzyme</fullName>
    </submittedName>
</protein>
<reference evidence="6 7" key="1">
    <citation type="submission" date="2020-08" db="EMBL/GenBank/DDBJ databases">
        <title>Genomic Encyclopedia of Type Strains, Phase IV (KMG-IV): sequencing the most valuable type-strain genomes for metagenomic binning, comparative biology and taxonomic classification.</title>
        <authorList>
            <person name="Goeker M."/>
        </authorList>
    </citation>
    <scope>NUCLEOTIDE SEQUENCE [LARGE SCALE GENOMIC DNA]</scope>
    <source>
        <strain evidence="6 7">DSM 11590</strain>
    </source>
</reference>
<dbReference type="AlphaFoldDB" id="A0A7X0DLG9"/>
<dbReference type="Gene3D" id="3.40.190.80">
    <property type="match status" value="1"/>
</dbReference>
<dbReference type="GO" id="GO:0046872">
    <property type="term" value="F:metal ion binding"/>
    <property type="evidence" value="ECO:0007669"/>
    <property type="project" value="UniProtKB-KW"/>
</dbReference>
<keyword evidence="4 5" id="KW-0460">Magnesium</keyword>
<evidence type="ECO:0000256" key="2">
    <source>
        <dbReference type="ARBA" id="ARBA00022723"/>
    </source>
</evidence>
<comment type="cofactor">
    <cofactor evidence="5">
        <name>Mg(2+)</name>
        <dbReference type="ChEBI" id="CHEBI:18420"/>
    </cofactor>
</comment>
<dbReference type="PROSITE" id="PS00629">
    <property type="entry name" value="IMP_1"/>
    <property type="match status" value="1"/>
</dbReference>
<keyword evidence="2 5" id="KW-0479">Metal-binding</keyword>
<dbReference type="RefSeq" id="WP_184262746.1">
    <property type="nucleotide sequence ID" value="NZ_JACIIX010000004.1"/>
</dbReference>
<dbReference type="CDD" id="cd01637">
    <property type="entry name" value="IMPase_like"/>
    <property type="match status" value="1"/>
</dbReference>
<feature type="binding site" evidence="5">
    <location>
        <position position="69"/>
    </location>
    <ligand>
        <name>Mg(2+)</name>
        <dbReference type="ChEBI" id="CHEBI:18420"/>
        <label>1</label>
        <note>catalytic</note>
    </ligand>
</feature>
<dbReference type="PANTHER" id="PTHR20854">
    <property type="entry name" value="INOSITOL MONOPHOSPHATASE"/>
    <property type="match status" value="1"/>
</dbReference>
<evidence type="ECO:0000313" key="6">
    <source>
        <dbReference type="EMBL" id="MBB6209985.1"/>
    </source>
</evidence>
<keyword evidence="7" id="KW-1185">Reference proteome</keyword>
<accession>A0A7X0DLG9</accession>
<evidence type="ECO:0000256" key="5">
    <source>
        <dbReference type="PIRSR" id="PIRSR600760-2"/>
    </source>
</evidence>
<dbReference type="GO" id="GO:0006020">
    <property type="term" value="P:inositol metabolic process"/>
    <property type="evidence" value="ECO:0007669"/>
    <property type="project" value="TreeGrafter"/>
</dbReference>
<evidence type="ECO:0000256" key="1">
    <source>
        <dbReference type="ARBA" id="ARBA00009759"/>
    </source>
</evidence>
<keyword evidence="3" id="KW-0378">Hydrolase</keyword>
<dbReference type="SUPFAM" id="SSF56655">
    <property type="entry name" value="Carbohydrate phosphatase"/>
    <property type="match status" value="1"/>
</dbReference>
<dbReference type="PRINTS" id="PR00377">
    <property type="entry name" value="IMPHPHTASES"/>
</dbReference>
<evidence type="ECO:0000256" key="3">
    <source>
        <dbReference type="ARBA" id="ARBA00022801"/>
    </source>
</evidence>
<gene>
    <name evidence="6" type="ORF">FHS48_001395</name>
</gene>
<dbReference type="Pfam" id="PF00459">
    <property type="entry name" value="Inositol_P"/>
    <property type="match status" value="1"/>
</dbReference>
<feature type="binding site" evidence="5">
    <location>
        <position position="95"/>
    </location>
    <ligand>
        <name>Mg(2+)</name>
        <dbReference type="ChEBI" id="CHEBI:18420"/>
        <label>1</label>
        <note>catalytic</note>
    </ligand>
</feature>
<sequence length="259" mass="27717">MIPPFDHVAALIRDVAHREILPRFKTLGAEAIHAKSHANDLVTDADLAAEKALTAGLLALLPGSRVVGEESAYDDPALLDRLRDAGWIWIVDPVDGTSNFVHGRPTFAVAVALVRDGQTVAGWLYAPIGDEMIHAELGKGSWSADRRLTVGAPDRPLSALTGNAGYRVPAALQGRIGQQMRHGSAAHDYMAIATGRMDFAVFRRLMPWDHAAGVLICQEAGAYVALLDGRPYAPSIREGAILTAPGIIPWQQMAAALKP</sequence>
<dbReference type="PANTHER" id="PTHR20854:SF4">
    <property type="entry name" value="INOSITOL-1-MONOPHOSPHATASE-RELATED"/>
    <property type="match status" value="1"/>
</dbReference>
<evidence type="ECO:0000313" key="7">
    <source>
        <dbReference type="Proteomes" id="UP000544872"/>
    </source>
</evidence>
<feature type="binding site" evidence="5">
    <location>
        <position position="92"/>
    </location>
    <ligand>
        <name>Mg(2+)</name>
        <dbReference type="ChEBI" id="CHEBI:18420"/>
        <label>1</label>
        <note>catalytic</note>
    </ligand>
</feature>
<comment type="similarity">
    <text evidence="1">Belongs to the inositol monophosphatase superfamily.</text>
</comment>
<organism evidence="6 7">
    <name type="scientific">Novispirillum itersonii</name>
    <name type="common">Aquaspirillum itersonii</name>
    <dbReference type="NCBI Taxonomy" id="189"/>
    <lineage>
        <taxon>Bacteria</taxon>
        <taxon>Pseudomonadati</taxon>
        <taxon>Pseudomonadota</taxon>
        <taxon>Alphaproteobacteria</taxon>
        <taxon>Rhodospirillales</taxon>
        <taxon>Novispirillaceae</taxon>
        <taxon>Novispirillum</taxon>
    </lineage>
</organism>
<dbReference type="InterPro" id="IPR000760">
    <property type="entry name" value="Inositol_monophosphatase-like"/>
</dbReference>
<dbReference type="Proteomes" id="UP000544872">
    <property type="component" value="Unassembled WGS sequence"/>
</dbReference>